<dbReference type="Proteomes" id="UP000735302">
    <property type="component" value="Unassembled WGS sequence"/>
</dbReference>
<accession>A0AAV4A9C0</accession>
<dbReference type="EMBL" id="BLXT01003727">
    <property type="protein sequence ID" value="GFO03542.1"/>
    <property type="molecule type" value="Genomic_DNA"/>
</dbReference>
<protein>
    <recommendedName>
        <fullName evidence="3">Gnk2-homologous domain-containing protein</fullName>
    </recommendedName>
</protein>
<gene>
    <name evidence="1" type="ORF">PoB_003004700</name>
</gene>
<keyword evidence="2" id="KW-1185">Reference proteome</keyword>
<sequence length="97" mass="10758">MYCVTATGGLLQTDGDRNNPGLYVLYAATEVCYKQLKTGTSLACMYCMQQLGDCYKQLETGRRLASRRLKVSKFGNFSFFFDLPSPNNLNPRGPGKG</sequence>
<evidence type="ECO:0000313" key="2">
    <source>
        <dbReference type="Proteomes" id="UP000735302"/>
    </source>
</evidence>
<proteinExistence type="predicted"/>
<dbReference type="AlphaFoldDB" id="A0AAV4A9C0"/>
<evidence type="ECO:0008006" key="3">
    <source>
        <dbReference type="Google" id="ProtNLM"/>
    </source>
</evidence>
<organism evidence="1 2">
    <name type="scientific">Plakobranchus ocellatus</name>
    <dbReference type="NCBI Taxonomy" id="259542"/>
    <lineage>
        <taxon>Eukaryota</taxon>
        <taxon>Metazoa</taxon>
        <taxon>Spiralia</taxon>
        <taxon>Lophotrochozoa</taxon>
        <taxon>Mollusca</taxon>
        <taxon>Gastropoda</taxon>
        <taxon>Heterobranchia</taxon>
        <taxon>Euthyneura</taxon>
        <taxon>Panpulmonata</taxon>
        <taxon>Sacoglossa</taxon>
        <taxon>Placobranchoidea</taxon>
        <taxon>Plakobranchidae</taxon>
        <taxon>Plakobranchus</taxon>
    </lineage>
</organism>
<name>A0AAV4A9C0_9GAST</name>
<evidence type="ECO:0000313" key="1">
    <source>
        <dbReference type="EMBL" id="GFO03542.1"/>
    </source>
</evidence>
<comment type="caution">
    <text evidence="1">The sequence shown here is derived from an EMBL/GenBank/DDBJ whole genome shotgun (WGS) entry which is preliminary data.</text>
</comment>
<reference evidence="1 2" key="1">
    <citation type="journal article" date="2021" name="Elife">
        <title>Chloroplast acquisition without the gene transfer in kleptoplastic sea slugs, Plakobranchus ocellatus.</title>
        <authorList>
            <person name="Maeda T."/>
            <person name="Takahashi S."/>
            <person name="Yoshida T."/>
            <person name="Shimamura S."/>
            <person name="Takaki Y."/>
            <person name="Nagai Y."/>
            <person name="Toyoda A."/>
            <person name="Suzuki Y."/>
            <person name="Arimoto A."/>
            <person name="Ishii H."/>
            <person name="Satoh N."/>
            <person name="Nishiyama T."/>
            <person name="Hasebe M."/>
            <person name="Maruyama T."/>
            <person name="Minagawa J."/>
            <person name="Obokata J."/>
            <person name="Shigenobu S."/>
        </authorList>
    </citation>
    <scope>NUCLEOTIDE SEQUENCE [LARGE SCALE GENOMIC DNA]</scope>
</reference>